<sequence>MNLHYHKSGHGPNILLAFHGIGQDGLSCFQPFTEKLSDYYTIYAFDLFFHGKSIETFAADFSKSELITKKIWTQTIRHFLHKENISRFDIAGFSMGGRFTLATLETFADQIDNAFLIAPDGVSEHPLYTLASRFAPSRKLFRWLMQRPQLLFKTAGALQKIGIVHSSLYRFTKHVLNTPEKRLSIYSSWVAFRKLHFDIPALYQTIEKQEIKLYLFIGKYDKLLPPSAVKELSDLLPVERYFILQSGHSLLVEKTAALLPELLAN</sequence>
<organism evidence="2 3">
    <name type="scientific">Dyadobacter psychrotolerans</name>
    <dbReference type="NCBI Taxonomy" id="2541721"/>
    <lineage>
        <taxon>Bacteria</taxon>
        <taxon>Pseudomonadati</taxon>
        <taxon>Bacteroidota</taxon>
        <taxon>Cytophagia</taxon>
        <taxon>Cytophagales</taxon>
        <taxon>Spirosomataceae</taxon>
        <taxon>Dyadobacter</taxon>
    </lineage>
</organism>
<gene>
    <name evidence="2" type="ORF">E0F88_18005</name>
</gene>
<reference evidence="2 3" key="1">
    <citation type="submission" date="2019-03" db="EMBL/GenBank/DDBJ databases">
        <title>Dyadobacter AR-3-6 sp. nov., isolated from arctic soil.</title>
        <authorList>
            <person name="Chaudhary D.K."/>
        </authorList>
    </citation>
    <scope>NUCLEOTIDE SEQUENCE [LARGE SCALE GENOMIC DNA]</scope>
    <source>
        <strain evidence="2 3">AR-3-6</strain>
    </source>
</reference>
<accession>A0A4V2Z3S1</accession>
<dbReference type="Proteomes" id="UP000294850">
    <property type="component" value="Unassembled WGS sequence"/>
</dbReference>
<dbReference type="PANTHER" id="PTHR46438">
    <property type="entry name" value="ALPHA/BETA-HYDROLASES SUPERFAMILY PROTEIN"/>
    <property type="match status" value="1"/>
</dbReference>
<dbReference type="Pfam" id="PF00561">
    <property type="entry name" value="Abhydrolase_1"/>
    <property type="match status" value="1"/>
</dbReference>
<dbReference type="InterPro" id="IPR000073">
    <property type="entry name" value="AB_hydrolase_1"/>
</dbReference>
<feature type="domain" description="AB hydrolase-1" evidence="1">
    <location>
        <begin position="14"/>
        <end position="254"/>
    </location>
</feature>
<evidence type="ECO:0000259" key="1">
    <source>
        <dbReference type="Pfam" id="PF00561"/>
    </source>
</evidence>
<keyword evidence="3" id="KW-1185">Reference proteome</keyword>
<dbReference type="GO" id="GO:0016787">
    <property type="term" value="F:hydrolase activity"/>
    <property type="evidence" value="ECO:0007669"/>
    <property type="project" value="UniProtKB-KW"/>
</dbReference>
<dbReference type="OrthoDB" id="975949at2"/>
<dbReference type="RefSeq" id="WP_131959664.1">
    <property type="nucleotide sequence ID" value="NZ_SMFL01000006.1"/>
</dbReference>
<comment type="caution">
    <text evidence="2">The sequence shown here is derived from an EMBL/GenBank/DDBJ whole genome shotgun (WGS) entry which is preliminary data.</text>
</comment>
<dbReference type="EMBL" id="SMFL01000006">
    <property type="protein sequence ID" value="TDE13788.1"/>
    <property type="molecule type" value="Genomic_DNA"/>
</dbReference>
<dbReference type="InterPro" id="IPR029058">
    <property type="entry name" value="AB_hydrolase_fold"/>
</dbReference>
<name>A0A4V2Z3S1_9BACT</name>
<proteinExistence type="predicted"/>
<protein>
    <submittedName>
        <fullName evidence="2">Alpha/beta hydrolase</fullName>
    </submittedName>
</protein>
<dbReference type="AlphaFoldDB" id="A0A4V2Z3S1"/>
<evidence type="ECO:0000313" key="2">
    <source>
        <dbReference type="EMBL" id="TDE13788.1"/>
    </source>
</evidence>
<evidence type="ECO:0000313" key="3">
    <source>
        <dbReference type="Proteomes" id="UP000294850"/>
    </source>
</evidence>
<dbReference type="Gene3D" id="3.40.50.1820">
    <property type="entry name" value="alpha/beta hydrolase"/>
    <property type="match status" value="1"/>
</dbReference>
<keyword evidence="2" id="KW-0378">Hydrolase</keyword>
<dbReference type="SUPFAM" id="SSF53474">
    <property type="entry name" value="alpha/beta-Hydrolases"/>
    <property type="match status" value="1"/>
</dbReference>